<reference evidence="2" key="1">
    <citation type="submission" date="2016-08" db="EMBL/GenBank/DDBJ databases">
        <authorList>
            <person name="Varghese N."/>
            <person name="Submissions Spin"/>
        </authorList>
    </citation>
    <scope>NUCLEOTIDE SEQUENCE [LARGE SCALE GENOMIC DNA]</scope>
    <source>
        <strain evidence="2">CCBAU 57015</strain>
    </source>
</reference>
<sequence length="194" mass="21673">MGMLLSPELTVCGIEELPDQRVRNVTHVLSLLDPEHPELDVFHSYARHHRTTLRFHDIIATAPGRVMPQPEHVDAILKFGSEFQAQQDPEASSHLLVHCHMGVSRSTAAMLSLMAQANPDESAESLFARLVAIRPQAWPNSQMIGFADEQLGRKGDLNAALARHYGRQIKGRPDFVDWMTRLGRQAELNMAIPA</sequence>
<proteinExistence type="predicted"/>
<dbReference type="SUPFAM" id="SSF52799">
    <property type="entry name" value="(Phosphotyrosine protein) phosphatases II"/>
    <property type="match status" value="1"/>
</dbReference>
<dbReference type="Proteomes" id="UP000186228">
    <property type="component" value="Unassembled WGS sequence"/>
</dbReference>
<name>A0A1C3VJ77_9HYPH</name>
<dbReference type="PROSITE" id="PS00383">
    <property type="entry name" value="TYR_PHOSPHATASE_1"/>
    <property type="match status" value="1"/>
</dbReference>
<dbReference type="OrthoDB" id="437665at2"/>
<accession>A0A1C3VJ77</accession>
<dbReference type="InterPro" id="IPR029021">
    <property type="entry name" value="Prot-tyrosine_phosphatase-like"/>
</dbReference>
<organism evidence="1 2">
    <name type="scientific">Rhizobium hainanense</name>
    <dbReference type="NCBI Taxonomy" id="52131"/>
    <lineage>
        <taxon>Bacteria</taxon>
        <taxon>Pseudomonadati</taxon>
        <taxon>Pseudomonadota</taxon>
        <taxon>Alphaproteobacteria</taxon>
        <taxon>Hyphomicrobiales</taxon>
        <taxon>Rhizobiaceae</taxon>
        <taxon>Rhizobium/Agrobacterium group</taxon>
        <taxon>Rhizobium</taxon>
    </lineage>
</organism>
<keyword evidence="2" id="KW-1185">Reference proteome</keyword>
<dbReference type="STRING" id="52131.GA0061100_106236"/>
<dbReference type="Gene3D" id="3.90.190.10">
    <property type="entry name" value="Protein tyrosine phosphatase superfamily"/>
    <property type="match status" value="1"/>
</dbReference>
<protein>
    <recommendedName>
        <fullName evidence="3">Tyrosine specific protein phosphatases domain-containing protein</fullName>
    </recommendedName>
</protein>
<evidence type="ECO:0008006" key="3">
    <source>
        <dbReference type="Google" id="ProtNLM"/>
    </source>
</evidence>
<dbReference type="InterPro" id="IPR016130">
    <property type="entry name" value="Tyr_Pase_AS"/>
</dbReference>
<evidence type="ECO:0000313" key="2">
    <source>
        <dbReference type="Proteomes" id="UP000186228"/>
    </source>
</evidence>
<gene>
    <name evidence="1" type="ORF">GA0061100_106236</name>
</gene>
<dbReference type="EMBL" id="FMAC01000006">
    <property type="protein sequence ID" value="SCB27769.1"/>
    <property type="molecule type" value="Genomic_DNA"/>
</dbReference>
<dbReference type="AlphaFoldDB" id="A0A1C3VJ77"/>
<evidence type="ECO:0000313" key="1">
    <source>
        <dbReference type="EMBL" id="SCB27769.1"/>
    </source>
</evidence>